<evidence type="ECO:0000256" key="4">
    <source>
        <dbReference type="ARBA" id="ARBA00022723"/>
    </source>
</evidence>
<dbReference type="NCBIfam" id="TIGR04053">
    <property type="entry name" value="TIGR04053 family radical SAM/SPASM domain-containing protein"/>
    <property type="match status" value="1"/>
</dbReference>
<dbReference type="InterPro" id="IPR017200">
    <property type="entry name" value="PqqE-like"/>
</dbReference>
<name>C7LZC3_ACIFD</name>
<dbReference type="EMBL" id="CP001631">
    <property type="protein sequence ID" value="ACU54081.1"/>
    <property type="molecule type" value="Genomic_DNA"/>
</dbReference>
<dbReference type="Pfam" id="PF04055">
    <property type="entry name" value="Radical_SAM"/>
    <property type="match status" value="1"/>
</dbReference>
<dbReference type="RefSeq" id="WP_015798567.1">
    <property type="nucleotide sequence ID" value="NC_013124.1"/>
</dbReference>
<organism evidence="8 9">
    <name type="scientific">Acidimicrobium ferrooxidans (strain DSM 10331 / JCM 15462 / NBRC 103882 / ICP)</name>
    <dbReference type="NCBI Taxonomy" id="525909"/>
    <lineage>
        <taxon>Bacteria</taxon>
        <taxon>Bacillati</taxon>
        <taxon>Actinomycetota</taxon>
        <taxon>Acidimicrobiia</taxon>
        <taxon>Acidimicrobiales</taxon>
        <taxon>Acidimicrobiaceae</taxon>
        <taxon>Acidimicrobium</taxon>
    </lineage>
</organism>
<dbReference type="InterPro" id="IPR058240">
    <property type="entry name" value="rSAM_sf"/>
</dbReference>
<dbReference type="eggNOG" id="COG0535">
    <property type="taxonomic scope" value="Bacteria"/>
</dbReference>
<dbReference type="SFLD" id="SFLDG01067">
    <property type="entry name" value="SPASM/twitch_domain_containing"/>
    <property type="match status" value="1"/>
</dbReference>
<evidence type="ECO:0000313" key="8">
    <source>
        <dbReference type="EMBL" id="ACU54081.1"/>
    </source>
</evidence>
<evidence type="ECO:0000256" key="2">
    <source>
        <dbReference type="ARBA" id="ARBA00022485"/>
    </source>
</evidence>
<dbReference type="GO" id="GO:0003824">
    <property type="term" value="F:catalytic activity"/>
    <property type="evidence" value="ECO:0007669"/>
    <property type="project" value="InterPro"/>
</dbReference>
<evidence type="ECO:0000256" key="5">
    <source>
        <dbReference type="ARBA" id="ARBA00023004"/>
    </source>
</evidence>
<evidence type="ECO:0000256" key="6">
    <source>
        <dbReference type="ARBA" id="ARBA00023014"/>
    </source>
</evidence>
<dbReference type="CDD" id="cd01335">
    <property type="entry name" value="Radical_SAM"/>
    <property type="match status" value="1"/>
</dbReference>
<evidence type="ECO:0000256" key="1">
    <source>
        <dbReference type="ARBA" id="ARBA00001966"/>
    </source>
</evidence>
<keyword evidence="2" id="KW-0004">4Fe-4S</keyword>
<keyword evidence="3" id="KW-0949">S-adenosyl-L-methionine</keyword>
<dbReference type="GO" id="GO:0046872">
    <property type="term" value="F:metal ion binding"/>
    <property type="evidence" value="ECO:0007669"/>
    <property type="project" value="UniProtKB-KW"/>
</dbReference>
<dbReference type="SFLD" id="SFLDG01386">
    <property type="entry name" value="main_SPASM_domain-containing"/>
    <property type="match status" value="1"/>
</dbReference>
<dbReference type="HOGENOM" id="CLU_009273_4_0_11"/>
<dbReference type="GO" id="GO:0051539">
    <property type="term" value="F:4 iron, 4 sulfur cluster binding"/>
    <property type="evidence" value="ECO:0007669"/>
    <property type="project" value="UniProtKB-KW"/>
</dbReference>
<proteinExistence type="predicted"/>
<dbReference type="PANTHER" id="PTHR11228">
    <property type="entry name" value="RADICAL SAM DOMAIN PROTEIN"/>
    <property type="match status" value="1"/>
</dbReference>
<gene>
    <name evidence="8" type="ordered locus">Afer_1148</name>
</gene>
<sequence>MLLSTHAAQVVAETRPTPRLVLWETTQACPLACVHCRANAISTPDPDELTTAEGFALIDDLAAVAGPRPVIVFTGGDPLSRPDLLDLIAHAAARGLHVAVSPAVSERITPATLTALYDAGARAISISLDGLGRNHDATRRVPGHALRTLEALTMARSVGLRVQVNTTVMRTTVNDLPAVAEAMLARNITTWEVFFLVPTGRASTELALTAHEHEDVARFLYETTGYGFIVRTVEGPFYRRVADAIATSNDAALAPIGELGERLIAELHRRLGDPGPRRRPSPHPVRDGDGVIFVSRTGEVYASGFLPVRLGSVRERSLLDIYASDPLLDAIRQAALPGRCGQCDWAKACGGSRARAWAITGDPLADDPACALVSA</sequence>
<dbReference type="AlphaFoldDB" id="C7LZC3"/>
<keyword evidence="5" id="KW-0408">Iron</keyword>
<dbReference type="InterPro" id="IPR050377">
    <property type="entry name" value="Radical_SAM_PqqE_MftC-like"/>
</dbReference>
<feature type="domain" description="Radical SAM core" evidence="7">
    <location>
        <begin position="15"/>
        <end position="239"/>
    </location>
</feature>
<dbReference type="STRING" id="525909.Afer_1148"/>
<evidence type="ECO:0000256" key="3">
    <source>
        <dbReference type="ARBA" id="ARBA00022691"/>
    </source>
</evidence>
<accession>C7LZC3</accession>
<dbReference type="PANTHER" id="PTHR11228:SF34">
    <property type="entry name" value="TUNGSTEN-CONTAINING ALDEHYDE FERREDOXIN OXIDOREDUCTASE COFACTOR MODIFYING PROTEIN"/>
    <property type="match status" value="1"/>
</dbReference>
<dbReference type="CDD" id="cd21123">
    <property type="entry name" value="SPASM_MftC-like"/>
    <property type="match status" value="1"/>
</dbReference>
<evidence type="ECO:0000313" key="9">
    <source>
        <dbReference type="Proteomes" id="UP000000771"/>
    </source>
</evidence>
<dbReference type="SFLD" id="SFLDS00029">
    <property type="entry name" value="Radical_SAM"/>
    <property type="match status" value="1"/>
</dbReference>
<reference evidence="8 9" key="1">
    <citation type="journal article" date="2009" name="Stand. Genomic Sci.">
        <title>Complete genome sequence of Acidimicrobium ferrooxidans type strain (ICP).</title>
        <authorList>
            <person name="Clum A."/>
            <person name="Nolan M."/>
            <person name="Lang E."/>
            <person name="Glavina Del Rio T."/>
            <person name="Tice H."/>
            <person name="Copeland A."/>
            <person name="Cheng J.F."/>
            <person name="Lucas S."/>
            <person name="Chen F."/>
            <person name="Bruce D."/>
            <person name="Goodwin L."/>
            <person name="Pitluck S."/>
            <person name="Ivanova N."/>
            <person name="Mavrommatis K."/>
            <person name="Mikhailova N."/>
            <person name="Pati A."/>
            <person name="Chen A."/>
            <person name="Palaniappan K."/>
            <person name="Goker M."/>
            <person name="Spring S."/>
            <person name="Land M."/>
            <person name="Hauser L."/>
            <person name="Chang Y.J."/>
            <person name="Jeffries C.C."/>
            <person name="Chain P."/>
            <person name="Bristow J."/>
            <person name="Eisen J.A."/>
            <person name="Markowitz V."/>
            <person name="Hugenholtz P."/>
            <person name="Kyrpides N.C."/>
            <person name="Klenk H.P."/>
            <person name="Lapidus A."/>
        </authorList>
    </citation>
    <scope>NUCLEOTIDE SEQUENCE [LARGE SCALE GENOMIC DNA]</scope>
    <source>
        <strain evidence="9">DSM 10331 / JCM 15462 / NBRC 103882 / ICP</strain>
    </source>
</reference>
<protein>
    <submittedName>
        <fullName evidence="8">Radical SAM domain protein</fullName>
    </submittedName>
</protein>
<evidence type="ECO:0000259" key="7">
    <source>
        <dbReference type="PROSITE" id="PS51918"/>
    </source>
</evidence>
<dbReference type="InterPro" id="IPR007197">
    <property type="entry name" value="rSAM"/>
</dbReference>
<dbReference type="KEGG" id="afo:Afer_1148"/>
<dbReference type="Proteomes" id="UP000000771">
    <property type="component" value="Chromosome"/>
</dbReference>
<dbReference type="InterPro" id="IPR013785">
    <property type="entry name" value="Aldolase_TIM"/>
</dbReference>
<dbReference type="Gene3D" id="3.20.20.70">
    <property type="entry name" value="Aldolase class I"/>
    <property type="match status" value="1"/>
</dbReference>
<comment type="cofactor">
    <cofactor evidence="1">
        <name>[4Fe-4S] cluster</name>
        <dbReference type="ChEBI" id="CHEBI:49883"/>
    </cofactor>
</comment>
<dbReference type="SUPFAM" id="SSF102114">
    <property type="entry name" value="Radical SAM enzymes"/>
    <property type="match status" value="1"/>
</dbReference>
<keyword evidence="4" id="KW-0479">Metal-binding</keyword>
<dbReference type="PIRSF" id="PIRSF037420">
    <property type="entry name" value="PQQ_syn_pqqE"/>
    <property type="match status" value="1"/>
</dbReference>
<keyword evidence="6" id="KW-0411">Iron-sulfur</keyword>
<keyword evidence="9" id="KW-1185">Reference proteome</keyword>
<dbReference type="PROSITE" id="PS51918">
    <property type="entry name" value="RADICAL_SAM"/>
    <property type="match status" value="1"/>
</dbReference>